<reference evidence="2 3" key="1">
    <citation type="submission" date="2009-01" db="EMBL/GenBank/DDBJ databases">
        <title>Complete sequence of Geobacter sp. FRC-32.</title>
        <authorList>
            <consortium name="US DOE Joint Genome Institute"/>
            <person name="Lucas S."/>
            <person name="Copeland A."/>
            <person name="Lapidus A."/>
            <person name="Glavina del Rio T."/>
            <person name="Dalin E."/>
            <person name="Tice H."/>
            <person name="Bruce D."/>
            <person name="Goodwin L."/>
            <person name="Pitluck S."/>
            <person name="Saunders E."/>
            <person name="Brettin T."/>
            <person name="Detter J.C."/>
            <person name="Han C."/>
            <person name="Larimer F."/>
            <person name="Land M."/>
            <person name="Hauser L."/>
            <person name="Kyrpides N."/>
            <person name="Ovchinnikova G."/>
            <person name="Kostka J."/>
            <person name="Richardson P."/>
        </authorList>
    </citation>
    <scope>NUCLEOTIDE SEQUENCE [LARGE SCALE GENOMIC DNA]</scope>
    <source>
        <strain evidence="3">DSM 22248 / JCM 15807 / FRC-32</strain>
    </source>
</reference>
<evidence type="ECO:0008006" key="4">
    <source>
        <dbReference type="Google" id="ProtNLM"/>
    </source>
</evidence>
<sequence length="172" mass="18754">MQIKKGYLIFLLLFMWLILTGCGSSSSDAQGTSSLPTNESKVTATQGVWGNVWFWTGNFMPSVAGTTNSSGNITPVVREIFVYKATTISDVMPYSLGEFYSYIPSELVAKTSSDETGFFQVTLSPGTYSIFVKEGSAFYANKFDGQGRVNPVEVVPGAVTKLQIDINYQATF</sequence>
<dbReference type="HOGENOM" id="CLU_132574_0_0_7"/>
<dbReference type="STRING" id="316067.Geob_3254"/>
<dbReference type="OrthoDB" id="956632at2"/>
<dbReference type="EMBL" id="CP001390">
    <property type="protein sequence ID" value="ACM21597.1"/>
    <property type="molecule type" value="Genomic_DNA"/>
</dbReference>
<dbReference type="Proteomes" id="UP000007721">
    <property type="component" value="Chromosome"/>
</dbReference>
<evidence type="ECO:0000313" key="2">
    <source>
        <dbReference type="EMBL" id="ACM21597.1"/>
    </source>
</evidence>
<accession>B9M4R3</accession>
<gene>
    <name evidence="2" type="ordered locus">Geob_3254</name>
</gene>
<dbReference type="eggNOG" id="ENOG50332EV">
    <property type="taxonomic scope" value="Bacteria"/>
</dbReference>
<name>B9M4R3_GEODF</name>
<protein>
    <recommendedName>
        <fullName evidence="4">Carboxypeptidase regulatory-like domain-containing protein</fullName>
    </recommendedName>
</protein>
<keyword evidence="1" id="KW-0732">Signal</keyword>
<evidence type="ECO:0000313" key="3">
    <source>
        <dbReference type="Proteomes" id="UP000007721"/>
    </source>
</evidence>
<evidence type="ECO:0000256" key="1">
    <source>
        <dbReference type="SAM" id="SignalP"/>
    </source>
</evidence>
<dbReference type="RefSeq" id="WP_012648325.1">
    <property type="nucleotide sequence ID" value="NC_011979.1"/>
</dbReference>
<dbReference type="KEGG" id="geo:Geob_3254"/>
<proteinExistence type="predicted"/>
<organism evidence="2 3">
    <name type="scientific">Geotalea daltonii (strain DSM 22248 / JCM 15807 / FRC-32)</name>
    <name type="common">Geobacter daltonii</name>
    <dbReference type="NCBI Taxonomy" id="316067"/>
    <lineage>
        <taxon>Bacteria</taxon>
        <taxon>Pseudomonadati</taxon>
        <taxon>Thermodesulfobacteriota</taxon>
        <taxon>Desulfuromonadia</taxon>
        <taxon>Geobacterales</taxon>
        <taxon>Geobacteraceae</taxon>
        <taxon>Geotalea</taxon>
    </lineage>
</organism>
<keyword evidence="3" id="KW-1185">Reference proteome</keyword>
<feature type="chain" id="PRO_5002888973" description="Carboxypeptidase regulatory-like domain-containing protein" evidence="1">
    <location>
        <begin position="30"/>
        <end position="172"/>
    </location>
</feature>
<feature type="signal peptide" evidence="1">
    <location>
        <begin position="1"/>
        <end position="29"/>
    </location>
</feature>
<dbReference type="AlphaFoldDB" id="B9M4R3"/>
<dbReference type="PROSITE" id="PS51257">
    <property type="entry name" value="PROKAR_LIPOPROTEIN"/>
    <property type="match status" value="1"/>
</dbReference>